<dbReference type="Proteomes" id="UP000297834">
    <property type="component" value="Unassembled WGS sequence"/>
</dbReference>
<dbReference type="AlphaFoldDB" id="A0A4Y7XD30"/>
<evidence type="ECO:0008006" key="4">
    <source>
        <dbReference type="Google" id="ProtNLM"/>
    </source>
</evidence>
<keyword evidence="3" id="KW-1185">Reference proteome</keyword>
<gene>
    <name evidence="2" type="ORF">E2B99_05510</name>
</gene>
<sequence length="290" mass="32831">MTKLLLLCSLLFIGAIQSNYAQNQQEFIETVQLNRQTTSLEFKDILKNIYAHQIVNHQHYDNEADFKPYAKTVFFDVAAQEQQLVLMHPVVSYKNSAGEMRYFILLEKLAVGSGGFIKSCNACSAKADFLVFKKQENGRFYLINYQLNVDDLPGGAGRLKLDIKQIRKNLQPMGKNLIGSYFIGHYTGAGGEAGSEWYSLFLSEQDKIQVVEIGMAGHDSSSFYADRPEYASVTTSILKILPNDQAFYPIEISYKTLSGEKEKATFEKSRFIFDGKTNNYVEKKLGNLKK</sequence>
<protein>
    <recommendedName>
        <fullName evidence="4">DUF1571 domain-containing protein</fullName>
    </recommendedName>
</protein>
<keyword evidence="1" id="KW-0732">Signal</keyword>
<evidence type="ECO:0000313" key="2">
    <source>
        <dbReference type="EMBL" id="TEU28572.1"/>
    </source>
</evidence>
<dbReference type="EMBL" id="SNTY01000016">
    <property type="protein sequence ID" value="TEU28572.1"/>
    <property type="molecule type" value="Genomic_DNA"/>
</dbReference>
<evidence type="ECO:0000313" key="3">
    <source>
        <dbReference type="Proteomes" id="UP000297834"/>
    </source>
</evidence>
<reference evidence="2 3" key="1">
    <citation type="submission" date="2019-03" db="EMBL/GenBank/DDBJ databases">
        <title>Alkanindiges illinoisensis: a potential pathogenic isolated from ascites of a gastric cancer patient with abdominal metastasis.</title>
        <authorList>
            <person name="Hu X."/>
            <person name="Yang B."/>
            <person name="Yan X."/>
            <person name="Lin L."/>
            <person name="Zhao H."/>
            <person name="Zhou F."/>
            <person name="Su B."/>
            <person name="Chen J."/>
            <person name="Rui Y."/>
            <person name="Wang Q."/>
            <person name="Zheng L."/>
        </authorList>
    </citation>
    <scope>NUCLEOTIDE SEQUENCE [LARGE SCALE GENOMIC DNA]</scope>
    <source>
        <strain evidence="2 3">NFYY 23406</strain>
    </source>
</reference>
<dbReference type="RefSeq" id="WP_134243952.1">
    <property type="nucleotide sequence ID" value="NZ_SNTY01000016.1"/>
</dbReference>
<proteinExistence type="predicted"/>
<feature type="signal peptide" evidence="1">
    <location>
        <begin position="1"/>
        <end position="21"/>
    </location>
</feature>
<organism evidence="2 3">
    <name type="scientific">Alkanindiges illinoisensis</name>
    <dbReference type="NCBI Taxonomy" id="197183"/>
    <lineage>
        <taxon>Bacteria</taxon>
        <taxon>Pseudomonadati</taxon>
        <taxon>Pseudomonadota</taxon>
        <taxon>Gammaproteobacteria</taxon>
        <taxon>Moraxellales</taxon>
        <taxon>Moraxellaceae</taxon>
        <taxon>Alkanindiges</taxon>
    </lineage>
</organism>
<name>A0A4Y7XD30_9GAMM</name>
<accession>A0A4Y7XD30</accession>
<comment type="caution">
    <text evidence="2">The sequence shown here is derived from an EMBL/GenBank/DDBJ whole genome shotgun (WGS) entry which is preliminary data.</text>
</comment>
<evidence type="ECO:0000256" key="1">
    <source>
        <dbReference type="SAM" id="SignalP"/>
    </source>
</evidence>
<feature type="chain" id="PRO_5021432366" description="DUF1571 domain-containing protein" evidence="1">
    <location>
        <begin position="22"/>
        <end position="290"/>
    </location>
</feature>
<dbReference type="OrthoDB" id="6709569at2"/>